<gene>
    <name evidence="1" type="ORF">E2C01_068476</name>
</gene>
<dbReference type="EMBL" id="VSRR010038292">
    <property type="protein sequence ID" value="MPC74128.1"/>
    <property type="molecule type" value="Genomic_DNA"/>
</dbReference>
<reference evidence="1 2" key="1">
    <citation type="submission" date="2019-05" db="EMBL/GenBank/DDBJ databases">
        <title>Another draft genome of Portunus trituberculatus and its Hox gene families provides insights of decapod evolution.</title>
        <authorList>
            <person name="Jeong J.-H."/>
            <person name="Song I."/>
            <person name="Kim S."/>
            <person name="Choi T."/>
            <person name="Kim D."/>
            <person name="Ryu S."/>
            <person name="Kim W."/>
        </authorList>
    </citation>
    <scope>NUCLEOTIDE SEQUENCE [LARGE SCALE GENOMIC DNA]</scope>
    <source>
        <tissue evidence="1">Muscle</tissue>
    </source>
</reference>
<keyword evidence="2" id="KW-1185">Reference proteome</keyword>
<name>A0A5B7HZJ0_PORTR</name>
<evidence type="ECO:0000313" key="2">
    <source>
        <dbReference type="Proteomes" id="UP000324222"/>
    </source>
</evidence>
<sequence length="96" mass="10196">MTANTDSAPLPLSYEVFNVCVGSVSSSLCRPPLSSQCIIVLSSTWSSNLCLSLCTCASLPDQNPALPRQLFKVLVSSTGLPLTMGRVSPYPAPMEF</sequence>
<evidence type="ECO:0000313" key="1">
    <source>
        <dbReference type="EMBL" id="MPC74128.1"/>
    </source>
</evidence>
<organism evidence="1 2">
    <name type="scientific">Portunus trituberculatus</name>
    <name type="common">Swimming crab</name>
    <name type="synonym">Neptunus trituberculatus</name>
    <dbReference type="NCBI Taxonomy" id="210409"/>
    <lineage>
        <taxon>Eukaryota</taxon>
        <taxon>Metazoa</taxon>
        <taxon>Ecdysozoa</taxon>
        <taxon>Arthropoda</taxon>
        <taxon>Crustacea</taxon>
        <taxon>Multicrustacea</taxon>
        <taxon>Malacostraca</taxon>
        <taxon>Eumalacostraca</taxon>
        <taxon>Eucarida</taxon>
        <taxon>Decapoda</taxon>
        <taxon>Pleocyemata</taxon>
        <taxon>Brachyura</taxon>
        <taxon>Eubrachyura</taxon>
        <taxon>Portunoidea</taxon>
        <taxon>Portunidae</taxon>
        <taxon>Portuninae</taxon>
        <taxon>Portunus</taxon>
    </lineage>
</organism>
<proteinExistence type="predicted"/>
<dbReference type="AlphaFoldDB" id="A0A5B7HZJ0"/>
<dbReference type="Proteomes" id="UP000324222">
    <property type="component" value="Unassembled WGS sequence"/>
</dbReference>
<protein>
    <submittedName>
        <fullName evidence="1">Uncharacterized protein</fullName>
    </submittedName>
</protein>
<accession>A0A5B7HZJ0</accession>
<comment type="caution">
    <text evidence="1">The sequence shown here is derived from an EMBL/GenBank/DDBJ whole genome shotgun (WGS) entry which is preliminary data.</text>
</comment>